<dbReference type="InterPro" id="IPR006214">
    <property type="entry name" value="Bax_inhibitor_1-related"/>
</dbReference>
<comment type="subcellular location">
    <subcellularLocation>
        <location evidence="1">Membrane</location>
        <topology evidence="1">Multi-pass membrane protein</topology>
    </subcellularLocation>
</comment>
<evidence type="ECO:0000256" key="2">
    <source>
        <dbReference type="ARBA" id="ARBA00022692"/>
    </source>
</evidence>
<dbReference type="GO" id="GO:0016020">
    <property type="term" value="C:membrane"/>
    <property type="evidence" value="ECO:0007669"/>
    <property type="project" value="UniProtKB-SubCell"/>
</dbReference>
<proteinExistence type="predicted"/>
<feature type="transmembrane region" description="Helical" evidence="5">
    <location>
        <begin position="72"/>
        <end position="91"/>
    </location>
</feature>
<evidence type="ECO:0000313" key="6">
    <source>
        <dbReference type="EMBL" id="KAA0196068.1"/>
    </source>
</evidence>
<evidence type="ECO:0000313" key="7">
    <source>
        <dbReference type="Proteomes" id="UP000728185"/>
    </source>
</evidence>
<evidence type="ECO:0000256" key="1">
    <source>
        <dbReference type="ARBA" id="ARBA00004141"/>
    </source>
</evidence>
<reference evidence="6" key="1">
    <citation type="submission" date="2019-05" db="EMBL/GenBank/DDBJ databases">
        <title>Annotation for the trematode Fasciolopsis buski.</title>
        <authorList>
            <person name="Choi Y.-J."/>
        </authorList>
    </citation>
    <scope>NUCLEOTIDE SEQUENCE</scope>
    <source>
        <strain evidence="6">HT</strain>
        <tissue evidence="6">Whole worm</tissue>
    </source>
</reference>
<keyword evidence="3 5" id="KW-1133">Transmembrane helix</keyword>
<keyword evidence="2 5" id="KW-0812">Transmembrane</keyword>
<dbReference type="Pfam" id="PF01027">
    <property type="entry name" value="Bax1-I"/>
    <property type="match status" value="1"/>
</dbReference>
<keyword evidence="7" id="KW-1185">Reference proteome</keyword>
<accession>A0A8E0VLH7</accession>
<keyword evidence="4 5" id="KW-0472">Membrane</keyword>
<evidence type="ECO:0000256" key="5">
    <source>
        <dbReference type="SAM" id="Phobius"/>
    </source>
</evidence>
<evidence type="ECO:0000256" key="4">
    <source>
        <dbReference type="ARBA" id="ARBA00023136"/>
    </source>
</evidence>
<comment type="caution">
    <text evidence="6">The sequence shown here is derived from an EMBL/GenBank/DDBJ whole genome shotgun (WGS) entry which is preliminary data.</text>
</comment>
<gene>
    <name evidence="6" type="ORF">FBUS_08933</name>
</gene>
<dbReference type="Proteomes" id="UP000728185">
    <property type="component" value="Unassembled WGS sequence"/>
</dbReference>
<dbReference type="AlphaFoldDB" id="A0A8E0VLH7"/>
<sequence>MSTAFFDVETGHPVENDFAYKNNVVNAHISIRMGFLRKVYGILFAQLVVTVLFAGTMLLFRDSLLRATELSSSLLLVSFTGSIGFLVALMFKKHQTPLNYVLLLGFTICESLLIGLVGKLFRA</sequence>
<evidence type="ECO:0000256" key="3">
    <source>
        <dbReference type="ARBA" id="ARBA00022989"/>
    </source>
</evidence>
<feature type="transmembrane region" description="Helical" evidence="5">
    <location>
        <begin position="39"/>
        <end position="60"/>
    </location>
</feature>
<dbReference type="EMBL" id="LUCM01003255">
    <property type="protein sequence ID" value="KAA0196068.1"/>
    <property type="molecule type" value="Genomic_DNA"/>
</dbReference>
<dbReference type="OrthoDB" id="7933078at2759"/>
<organism evidence="6 7">
    <name type="scientific">Fasciolopsis buskii</name>
    <dbReference type="NCBI Taxonomy" id="27845"/>
    <lineage>
        <taxon>Eukaryota</taxon>
        <taxon>Metazoa</taxon>
        <taxon>Spiralia</taxon>
        <taxon>Lophotrochozoa</taxon>
        <taxon>Platyhelminthes</taxon>
        <taxon>Trematoda</taxon>
        <taxon>Digenea</taxon>
        <taxon>Plagiorchiida</taxon>
        <taxon>Echinostomata</taxon>
        <taxon>Echinostomatoidea</taxon>
        <taxon>Fasciolidae</taxon>
        <taxon>Fasciolopsis</taxon>
    </lineage>
</organism>
<protein>
    <submittedName>
        <fullName evidence="6">Putative z-protein (S1r protein)</fullName>
    </submittedName>
</protein>
<feature type="transmembrane region" description="Helical" evidence="5">
    <location>
        <begin position="98"/>
        <end position="121"/>
    </location>
</feature>
<name>A0A8E0VLH7_9TREM</name>